<dbReference type="Pfam" id="PF02542">
    <property type="entry name" value="YgbB"/>
    <property type="match status" value="1"/>
</dbReference>
<dbReference type="InterPro" id="IPR018294">
    <property type="entry name" value="ISPD_synthase_CS"/>
</dbReference>
<evidence type="ECO:0000256" key="4">
    <source>
        <dbReference type="ARBA" id="ARBA00004709"/>
    </source>
</evidence>
<comment type="cofactor">
    <cofactor evidence="3 14">
        <name>a divalent metal cation</name>
        <dbReference type="ChEBI" id="CHEBI:60240"/>
    </cofactor>
</comment>
<evidence type="ECO:0000256" key="8">
    <source>
        <dbReference type="ARBA" id="ARBA00022679"/>
    </source>
</evidence>
<evidence type="ECO:0000256" key="7">
    <source>
        <dbReference type="ARBA" id="ARBA00009789"/>
    </source>
</evidence>
<dbReference type="AlphaFoldDB" id="A0A6L8W6W4"/>
<dbReference type="InterPro" id="IPR020555">
    <property type="entry name" value="MECDP_synthase_CS"/>
</dbReference>
<evidence type="ECO:0000256" key="6">
    <source>
        <dbReference type="ARBA" id="ARBA00008480"/>
    </source>
</evidence>
<dbReference type="FunFam" id="3.90.550.10:FF:000003">
    <property type="entry name" value="2-C-methyl-D-erythritol 4-phosphate cytidylyltransferase"/>
    <property type="match status" value="1"/>
</dbReference>
<comment type="catalytic activity">
    <reaction evidence="2 14">
        <text>2-C-methyl-D-erythritol 4-phosphate + CTP + H(+) = 4-CDP-2-C-methyl-D-erythritol + diphosphate</text>
        <dbReference type="Rhea" id="RHEA:13429"/>
        <dbReference type="ChEBI" id="CHEBI:15378"/>
        <dbReference type="ChEBI" id="CHEBI:33019"/>
        <dbReference type="ChEBI" id="CHEBI:37563"/>
        <dbReference type="ChEBI" id="CHEBI:57823"/>
        <dbReference type="ChEBI" id="CHEBI:58262"/>
        <dbReference type="EC" id="2.7.7.60"/>
    </reaction>
</comment>
<keyword evidence="12 14" id="KW-0456">Lyase</keyword>
<keyword evidence="13 14" id="KW-0511">Multifunctional enzyme</keyword>
<comment type="similarity">
    <text evidence="14">In the N-terminal section; belongs to the IspD/TarI cytidylyltransferase family. IspD subfamily.</text>
</comment>
<gene>
    <name evidence="14" type="primary">ispDF</name>
    <name evidence="16" type="ORF">GQE98_07345</name>
</gene>
<feature type="site" description="Positions MEP for the nucleophilic attack" evidence="14">
    <location>
        <position position="205"/>
    </location>
</feature>
<evidence type="ECO:0000256" key="1">
    <source>
        <dbReference type="ARBA" id="ARBA00000200"/>
    </source>
</evidence>
<dbReference type="InterPro" id="IPR001228">
    <property type="entry name" value="IspD"/>
</dbReference>
<dbReference type="NCBIfam" id="TIGR00151">
    <property type="entry name" value="ispF"/>
    <property type="match status" value="1"/>
</dbReference>
<dbReference type="Proteomes" id="UP000476030">
    <property type="component" value="Unassembled WGS sequence"/>
</dbReference>
<comment type="similarity">
    <text evidence="6">Belongs to the IspF family.</text>
</comment>
<comment type="pathway">
    <text evidence="5 14">Isoprenoid biosynthesis; isopentenyl diphosphate biosynthesis via DXP pathway; isopentenyl diphosphate from 1-deoxy-D-xylulose 5-phosphate: step 2/6.</text>
</comment>
<dbReference type="CDD" id="cd00554">
    <property type="entry name" value="MECDP_synthase"/>
    <property type="match status" value="1"/>
</dbReference>
<dbReference type="SUPFAM" id="SSF53448">
    <property type="entry name" value="Nucleotide-diphospho-sugar transferases"/>
    <property type="match status" value="1"/>
</dbReference>
<dbReference type="InterPro" id="IPR003526">
    <property type="entry name" value="MECDP_synthase"/>
</dbReference>
<comment type="function">
    <text evidence="14">Bifunctional enzyme that catalyzes the formation of 4-diphosphocytidyl-2-C-methyl-D-erythritol from CTP and 2-C-methyl-D-erythritol 4-phosphate (MEP) (IspD), and catalyzes the conversion of 4-diphosphocytidyl-2-C-methyl-D-erythritol 2-phosphate (CDP-ME2P) to 2-C-methyl-D-erythritol 2,4-cyclodiphosphate (ME-CPP) with a corresponding release of cytidine 5-monophosphate (CMP) (IspF).</text>
</comment>
<evidence type="ECO:0000256" key="9">
    <source>
        <dbReference type="ARBA" id="ARBA00022695"/>
    </source>
</evidence>
<feature type="binding site" evidence="14">
    <location>
        <position position="364"/>
    </location>
    <ligand>
        <name>4-CDP-2-C-methyl-D-erythritol 2-phosphate</name>
        <dbReference type="ChEBI" id="CHEBI:57919"/>
    </ligand>
</feature>
<dbReference type="Gene3D" id="3.90.550.10">
    <property type="entry name" value="Spore Coat Polysaccharide Biosynthesis Protein SpsA, Chain A"/>
    <property type="match status" value="1"/>
</dbReference>
<feature type="binding site" evidence="14">
    <location>
        <position position="367"/>
    </location>
    <ligand>
        <name>4-CDP-2-C-methyl-D-erythritol 2-phosphate</name>
        <dbReference type="ChEBI" id="CHEBI:57919"/>
    </ligand>
</feature>
<dbReference type="PANTHER" id="PTHR43181:SF1">
    <property type="entry name" value="2-C-METHYL-D-ERYTHRITOL 2,4-CYCLODIPHOSPHATE SYNTHASE, CHLOROPLASTIC"/>
    <property type="match status" value="1"/>
</dbReference>
<dbReference type="SUPFAM" id="SSF69765">
    <property type="entry name" value="IpsF-like"/>
    <property type="match status" value="1"/>
</dbReference>
<dbReference type="InterPro" id="IPR026596">
    <property type="entry name" value="IspD/F"/>
</dbReference>
<dbReference type="UniPathway" id="UPA00056">
    <property type="reaction ID" value="UER00093"/>
</dbReference>
<dbReference type="HAMAP" id="MF_00107">
    <property type="entry name" value="IspF"/>
    <property type="match status" value="1"/>
</dbReference>
<feature type="region of interest" description="2-C-methyl-D-erythritol 2,4-cyclodiphosphate synthase" evidence="14">
    <location>
        <begin position="227"/>
        <end position="383"/>
    </location>
</feature>
<dbReference type="GO" id="GO:0046872">
    <property type="term" value="F:metal ion binding"/>
    <property type="evidence" value="ECO:0007669"/>
    <property type="project" value="UniProtKB-KW"/>
</dbReference>
<sequence>MRTIALIVAAGKGTRTGHNTPKQYIEIAGKTILRRTVESFLAHPDVETACVVIGAGDLPFYEKAVSDLDLLPPVIGGATRQESVHNGLESLIELSPDYVLIHDAARPFISEQIISRCLEKLEYADAVLPTLAMTDSLKSFEGERITGAVNRDEIVAAQTPQCFTFKSILTAHRTFAGENLTDDTALAELAGIEVAIVQGATENFKITTSDDIERAQGMITRKLTDIRTGFGFDVHAFEIGDSVWLGGVNIPHDKRLKGHSDADVALHALTDALLGAIGSGDIGTHFPPSDPQWKGAASDKFLRHAADLIGEKGGMINHVDLTIICEAPRIGPHRTAMQERIAEILRIETDRVSIKGTTTEKLGFTGRGEGIAAEAVATVRLPE</sequence>
<feature type="binding site" evidence="14">
    <location>
        <begin position="259"/>
        <end position="260"/>
    </location>
    <ligand>
        <name>4-CDP-2-C-methyl-D-erythritol 2-phosphate</name>
        <dbReference type="ChEBI" id="CHEBI:57919"/>
    </ligand>
</feature>
<reference evidence="16 17" key="1">
    <citation type="submission" date="2019-12" db="EMBL/GenBank/DDBJ databases">
        <title>Snethiella sp. nov. sp. isolated from sea sand.</title>
        <authorList>
            <person name="Kim J."/>
            <person name="Jeong S.E."/>
            <person name="Jung H.S."/>
            <person name="Jeon C.O."/>
        </authorList>
    </citation>
    <scope>NUCLEOTIDE SEQUENCE [LARGE SCALE GENOMIC DNA]</scope>
    <source>
        <strain evidence="16 17">DP05</strain>
    </source>
</reference>
<dbReference type="CDD" id="cd02516">
    <property type="entry name" value="CDP-ME_synthetase"/>
    <property type="match status" value="1"/>
</dbReference>
<comment type="similarity">
    <text evidence="14">In the C-terminal section; belongs to the IspF family.</text>
</comment>
<evidence type="ECO:0000256" key="10">
    <source>
        <dbReference type="ARBA" id="ARBA00022723"/>
    </source>
</evidence>
<dbReference type="NCBIfam" id="NF006899">
    <property type="entry name" value="PRK09382.1"/>
    <property type="match status" value="1"/>
</dbReference>
<evidence type="ECO:0000256" key="13">
    <source>
        <dbReference type="ARBA" id="ARBA00023268"/>
    </source>
</evidence>
<dbReference type="GO" id="GO:0019288">
    <property type="term" value="P:isopentenyl diphosphate biosynthetic process, methylerythritol 4-phosphate pathway"/>
    <property type="evidence" value="ECO:0007669"/>
    <property type="project" value="UniProtKB-UniRule"/>
</dbReference>
<feature type="binding site" evidence="14">
    <location>
        <position position="235"/>
    </location>
    <ligand>
        <name>a divalent metal cation</name>
        <dbReference type="ChEBI" id="CHEBI:60240"/>
    </ligand>
</feature>
<dbReference type="PROSITE" id="PS01350">
    <property type="entry name" value="ISPF"/>
    <property type="match status" value="1"/>
</dbReference>
<comment type="catalytic activity">
    <reaction evidence="1 14">
        <text>4-CDP-2-C-methyl-D-erythritol 2-phosphate = 2-C-methyl-D-erythritol 2,4-cyclic diphosphate + CMP</text>
        <dbReference type="Rhea" id="RHEA:23864"/>
        <dbReference type="ChEBI" id="CHEBI:57919"/>
        <dbReference type="ChEBI" id="CHEBI:58483"/>
        <dbReference type="ChEBI" id="CHEBI:60377"/>
        <dbReference type="EC" id="4.6.1.12"/>
    </reaction>
</comment>
<accession>A0A6L8W6W4</accession>
<evidence type="ECO:0000259" key="15">
    <source>
        <dbReference type="Pfam" id="PF02542"/>
    </source>
</evidence>
<feature type="site" description="Transition state stabilizer" evidence="14">
    <location>
        <position position="358"/>
    </location>
</feature>
<dbReference type="PROSITE" id="PS01295">
    <property type="entry name" value="ISPD"/>
    <property type="match status" value="1"/>
</dbReference>
<evidence type="ECO:0000256" key="2">
    <source>
        <dbReference type="ARBA" id="ARBA00001282"/>
    </source>
</evidence>
<keyword evidence="10 14" id="KW-0479">Metal-binding</keyword>
<dbReference type="GO" id="GO:0016114">
    <property type="term" value="P:terpenoid biosynthetic process"/>
    <property type="evidence" value="ECO:0007669"/>
    <property type="project" value="InterPro"/>
</dbReference>
<dbReference type="HAMAP" id="MF_01520">
    <property type="entry name" value="IspDF"/>
    <property type="match status" value="1"/>
</dbReference>
<evidence type="ECO:0000313" key="17">
    <source>
        <dbReference type="Proteomes" id="UP000476030"/>
    </source>
</evidence>
<evidence type="ECO:0000256" key="11">
    <source>
        <dbReference type="ARBA" id="ARBA00023229"/>
    </source>
</evidence>
<dbReference type="PANTHER" id="PTHR43181">
    <property type="entry name" value="2-C-METHYL-D-ERYTHRITOL 2,4-CYCLODIPHOSPHATE SYNTHASE, CHLOROPLASTIC"/>
    <property type="match status" value="1"/>
</dbReference>
<feature type="site" description="Transition state stabilizer" evidence="14">
    <location>
        <position position="259"/>
    </location>
</feature>
<feature type="binding site" evidence="14">
    <location>
        <position position="233"/>
    </location>
    <ligand>
        <name>a divalent metal cation</name>
        <dbReference type="ChEBI" id="CHEBI:60240"/>
    </ligand>
</feature>
<comment type="caution">
    <text evidence="14">Lacks conserved residue(s) required for the propagation of feature annotation.</text>
</comment>
<keyword evidence="9 14" id="KW-0548">Nucleotidyltransferase</keyword>
<feature type="binding site" evidence="14">
    <location>
        <begin position="281"/>
        <end position="283"/>
    </location>
    <ligand>
        <name>4-CDP-2-C-methyl-D-erythritol 2-phosphate</name>
        <dbReference type="ChEBI" id="CHEBI:57919"/>
    </ligand>
</feature>
<dbReference type="NCBIfam" id="TIGR00453">
    <property type="entry name" value="ispD"/>
    <property type="match status" value="1"/>
</dbReference>
<dbReference type="GO" id="GO:0008685">
    <property type="term" value="F:2-C-methyl-D-erythritol 2,4-cyclodiphosphate synthase activity"/>
    <property type="evidence" value="ECO:0007669"/>
    <property type="project" value="UniProtKB-UniRule"/>
</dbReference>
<comment type="caution">
    <text evidence="16">The sequence shown here is derived from an EMBL/GenBank/DDBJ whole genome shotgun (WGS) entry which is preliminary data.</text>
</comment>
<comment type="pathway">
    <text evidence="4 14">Isoprenoid biosynthesis; isopentenyl diphosphate biosynthesis via DXP pathway; isopentenyl diphosphate from 1-deoxy-D-xylulose 5-phosphate: step 4/6.</text>
</comment>
<keyword evidence="17" id="KW-1185">Reference proteome</keyword>
<dbReference type="EC" id="4.6.1.12" evidence="14"/>
<name>A0A6L8W6W4_9PROT</name>
<protein>
    <recommendedName>
        <fullName evidence="14">Bifunctional enzyme IspD/IspF</fullName>
    </recommendedName>
    <domain>
        <recommendedName>
            <fullName evidence="14">2-C-methyl-D-erythritol 4-phosphate cytidylyltransferase</fullName>
            <ecNumber evidence="14">2.7.7.60</ecNumber>
        </recommendedName>
        <alternativeName>
            <fullName evidence="14">4-diphosphocytidyl-2C-methyl-D-erythritol synthase</fullName>
        </alternativeName>
        <alternativeName>
            <fullName evidence="14">MEP cytidylyltransferase</fullName>
            <shortName evidence="14">MCT</shortName>
        </alternativeName>
    </domain>
    <domain>
        <recommendedName>
            <fullName evidence="14">2-C-methyl-D-erythritol 2,4-cyclodiphosphate synthase</fullName>
            <shortName evidence="14">MECDP-synthase</shortName>
            <shortName evidence="14">MECPP-synthase</shortName>
            <shortName evidence="14">MECPS</shortName>
            <ecNumber evidence="14">4.6.1.12</ecNumber>
        </recommendedName>
    </domain>
</protein>
<organism evidence="16 17">
    <name type="scientific">Sneathiella litorea</name>
    <dbReference type="NCBI Taxonomy" id="2606216"/>
    <lineage>
        <taxon>Bacteria</taxon>
        <taxon>Pseudomonadati</taxon>
        <taxon>Pseudomonadota</taxon>
        <taxon>Alphaproteobacteria</taxon>
        <taxon>Sneathiellales</taxon>
        <taxon>Sneathiellaceae</taxon>
        <taxon>Sneathiella</taxon>
    </lineage>
</organism>
<dbReference type="Pfam" id="PF01128">
    <property type="entry name" value="IspD"/>
    <property type="match status" value="1"/>
</dbReference>
<evidence type="ECO:0000256" key="3">
    <source>
        <dbReference type="ARBA" id="ARBA00001968"/>
    </source>
</evidence>
<feature type="binding site" evidence="14">
    <location>
        <begin position="357"/>
        <end position="360"/>
    </location>
    <ligand>
        <name>4-CDP-2-C-methyl-D-erythritol 2-phosphate</name>
        <dbReference type="ChEBI" id="CHEBI:57919"/>
    </ligand>
</feature>
<dbReference type="InterPro" id="IPR036571">
    <property type="entry name" value="MECDP_synthase_sf"/>
</dbReference>
<comment type="similarity">
    <text evidence="7">Belongs to the IspD/TarI cytidylyltransferase family. IspD subfamily.</text>
</comment>
<dbReference type="InterPro" id="IPR034683">
    <property type="entry name" value="IspD/TarI"/>
</dbReference>
<feature type="site" description="Transition state stabilizer" evidence="14">
    <location>
        <position position="22"/>
    </location>
</feature>
<evidence type="ECO:0000256" key="14">
    <source>
        <dbReference type="HAMAP-Rule" id="MF_01520"/>
    </source>
</evidence>
<feature type="region of interest" description="2-C-methyl-D-erythritol 4-phosphate cytidylyltransferase" evidence="14">
    <location>
        <begin position="1"/>
        <end position="226"/>
    </location>
</feature>
<evidence type="ECO:0000313" key="16">
    <source>
        <dbReference type="EMBL" id="MZR30449.1"/>
    </source>
</evidence>
<keyword evidence="8 14" id="KW-0808">Transferase</keyword>
<feature type="site" description="Positions MEP for the nucleophilic attack" evidence="14">
    <location>
        <position position="151"/>
    </location>
</feature>
<proteinExistence type="inferred from homology"/>
<evidence type="ECO:0000256" key="5">
    <source>
        <dbReference type="ARBA" id="ARBA00004787"/>
    </source>
</evidence>
<dbReference type="InterPro" id="IPR029044">
    <property type="entry name" value="Nucleotide-diphossugar_trans"/>
</dbReference>
<dbReference type="EMBL" id="WTUW01000002">
    <property type="protein sequence ID" value="MZR30449.1"/>
    <property type="molecule type" value="Genomic_DNA"/>
</dbReference>
<evidence type="ECO:0000256" key="12">
    <source>
        <dbReference type="ARBA" id="ARBA00023239"/>
    </source>
</evidence>
<dbReference type="EC" id="2.7.7.60" evidence="14"/>
<feature type="binding site" evidence="14">
    <location>
        <begin position="233"/>
        <end position="235"/>
    </location>
    <ligand>
        <name>4-CDP-2-C-methyl-D-erythritol 2-phosphate</name>
        <dbReference type="ChEBI" id="CHEBI:57919"/>
    </ligand>
</feature>
<dbReference type="Gene3D" id="3.30.1330.50">
    <property type="entry name" value="2-C-methyl-D-erythritol 2,4-cyclodiphosphate synthase"/>
    <property type="match status" value="1"/>
</dbReference>
<dbReference type="HAMAP" id="MF_00108">
    <property type="entry name" value="IspD"/>
    <property type="match status" value="1"/>
</dbReference>
<feature type="binding site" evidence="14">
    <location>
        <position position="267"/>
    </location>
    <ligand>
        <name>a divalent metal cation</name>
        <dbReference type="ChEBI" id="CHEBI:60240"/>
    </ligand>
</feature>
<feature type="site" description="Transition state stabilizer" evidence="14">
    <location>
        <position position="15"/>
    </location>
</feature>
<feature type="domain" description="2-C-methyl-D-erythritol 2,4-cyclodiphosphate synthase" evidence="15">
    <location>
        <begin position="226"/>
        <end position="379"/>
    </location>
</feature>
<keyword evidence="11 14" id="KW-0414">Isoprene biosynthesis</keyword>
<dbReference type="GO" id="GO:0050518">
    <property type="term" value="F:2-C-methyl-D-erythritol 4-phosphate cytidylyltransferase activity"/>
    <property type="evidence" value="ECO:0007669"/>
    <property type="project" value="UniProtKB-UniRule"/>
</dbReference>
<dbReference type="RefSeq" id="WP_161315031.1">
    <property type="nucleotide sequence ID" value="NZ_WTUW01000002.1"/>
</dbReference>